<proteinExistence type="predicted"/>
<keyword evidence="1" id="KW-0808">Transferase</keyword>
<dbReference type="OrthoDB" id="46490at2759"/>
<dbReference type="CDD" id="cd04301">
    <property type="entry name" value="NAT_SF"/>
    <property type="match status" value="1"/>
</dbReference>
<keyword evidence="5" id="KW-1185">Reference proteome</keyword>
<name>A0A448ZKA2_9STRA</name>
<evidence type="ECO:0000256" key="2">
    <source>
        <dbReference type="ARBA" id="ARBA00023315"/>
    </source>
</evidence>
<gene>
    <name evidence="4" type="ORF">PSNMU_V1.4_AUG-EV-PASAV3_0093610</name>
</gene>
<feature type="domain" description="N-acetyltransferase" evidence="3">
    <location>
        <begin position="10"/>
        <end position="185"/>
    </location>
</feature>
<dbReference type="Pfam" id="PF00583">
    <property type="entry name" value="Acetyltransf_1"/>
    <property type="match status" value="1"/>
</dbReference>
<evidence type="ECO:0000313" key="4">
    <source>
        <dbReference type="EMBL" id="VEU42459.1"/>
    </source>
</evidence>
<dbReference type="Gene3D" id="3.40.630.30">
    <property type="match status" value="1"/>
</dbReference>
<dbReference type="PANTHER" id="PTHR43420">
    <property type="entry name" value="ACETYLTRANSFERASE"/>
    <property type="match status" value="1"/>
</dbReference>
<dbReference type="InterPro" id="IPR050680">
    <property type="entry name" value="YpeA/RimI_acetyltransf"/>
</dbReference>
<dbReference type="EMBL" id="CAACVS010000440">
    <property type="protein sequence ID" value="VEU42459.1"/>
    <property type="molecule type" value="Genomic_DNA"/>
</dbReference>
<evidence type="ECO:0000256" key="1">
    <source>
        <dbReference type="ARBA" id="ARBA00022679"/>
    </source>
</evidence>
<reference evidence="4 5" key="1">
    <citation type="submission" date="2019-01" db="EMBL/GenBank/DDBJ databases">
        <authorList>
            <person name="Ferrante I. M."/>
        </authorList>
    </citation>
    <scope>NUCLEOTIDE SEQUENCE [LARGE SCALE GENOMIC DNA]</scope>
    <source>
        <strain evidence="4 5">B856</strain>
    </source>
</reference>
<dbReference type="Proteomes" id="UP000291116">
    <property type="component" value="Unassembled WGS sequence"/>
</dbReference>
<sequence length="208" mass="23809">MATVIEPEHELLSTPLPTDFRALSVLQELAFPEQEQQNNYLRYHLYHKECPAKLELCRIVKLRSQKAGGAGSSDQEGDGDNVVVAACQLQLRPRRSDGVVDVFIEWIGCHPDHRGKGIGTMLLEWAEQFAKEILGATTLGLYMVRSNTNARRLYERNGFAAVHQQSRDNKDTMTVSAVSKKSRLRRFQRSFDRMFGHWSVLQMEKKLY</sequence>
<dbReference type="SUPFAM" id="SSF55729">
    <property type="entry name" value="Acyl-CoA N-acyltransferases (Nat)"/>
    <property type="match status" value="1"/>
</dbReference>
<protein>
    <recommendedName>
        <fullName evidence="3">N-acetyltransferase domain-containing protein</fullName>
    </recommendedName>
</protein>
<dbReference type="AlphaFoldDB" id="A0A448ZKA2"/>
<dbReference type="PROSITE" id="PS51186">
    <property type="entry name" value="GNAT"/>
    <property type="match status" value="1"/>
</dbReference>
<organism evidence="4 5">
    <name type="scientific">Pseudo-nitzschia multistriata</name>
    <dbReference type="NCBI Taxonomy" id="183589"/>
    <lineage>
        <taxon>Eukaryota</taxon>
        <taxon>Sar</taxon>
        <taxon>Stramenopiles</taxon>
        <taxon>Ochrophyta</taxon>
        <taxon>Bacillariophyta</taxon>
        <taxon>Bacillariophyceae</taxon>
        <taxon>Bacillariophycidae</taxon>
        <taxon>Bacillariales</taxon>
        <taxon>Bacillariaceae</taxon>
        <taxon>Pseudo-nitzschia</taxon>
    </lineage>
</organism>
<dbReference type="InterPro" id="IPR000182">
    <property type="entry name" value="GNAT_dom"/>
</dbReference>
<keyword evidence="2" id="KW-0012">Acyltransferase</keyword>
<evidence type="ECO:0000259" key="3">
    <source>
        <dbReference type="PROSITE" id="PS51186"/>
    </source>
</evidence>
<accession>A0A448ZKA2</accession>
<dbReference type="InterPro" id="IPR016181">
    <property type="entry name" value="Acyl_CoA_acyltransferase"/>
</dbReference>
<evidence type="ECO:0000313" key="5">
    <source>
        <dbReference type="Proteomes" id="UP000291116"/>
    </source>
</evidence>
<dbReference type="GO" id="GO:0016747">
    <property type="term" value="F:acyltransferase activity, transferring groups other than amino-acyl groups"/>
    <property type="evidence" value="ECO:0007669"/>
    <property type="project" value="InterPro"/>
</dbReference>